<dbReference type="EMBL" id="JBHMQV010000001">
    <property type="protein sequence ID" value="MFC0842171.1"/>
    <property type="molecule type" value="Genomic_DNA"/>
</dbReference>
<dbReference type="RefSeq" id="WP_394317028.1">
    <property type="nucleotide sequence ID" value="NZ_JBHMQV010000001.1"/>
</dbReference>
<gene>
    <name evidence="1" type="ORF">ACFH04_00205</name>
    <name evidence="2" type="ORF">ACFH04_00500</name>
</gene>
<dbReference type="EMBL" id="JBHMQV010000001">
    <property type="protein sequence ID" value="MFC0842225.1"/>
    <property type="molecule type" value="Genomic_DNA"/>
</dbReference>
<dbReference type="Proteomes" id="UP001589887">
    <property type="component" value="Unassembled WGS sequence"/>
</dbReference>
<organism evidence="2 3">
    <name type="scientific">Streptomyces noboritoensis</name>
    <dbReference type="NCBI Taxonomy" id="67337"/>
    <lineage>
        <taxon>Bacteria</taxon>
        <taxon>Bacillati</taxon>
        <taxon>Actinomycetota</taxon>
        <taxon>Actinomycetes</taxon>
        <taxon>Kitasatosporales</taxon>
        <taxon>Streptomycetaceae</taxon>
        <taxon>Streptomyces</taxon>
    </lineage>
</organism>
<proteinExistence type="predicted"/>
<comment type="caution">
    <text evidence="2">The sequence shown here is derived from an EMBL/GenBank/DDBJ whole genome shotgun (WGS) entry which is preliminary data.</text>
</comment>
<evidence type="ECO:0000313" key="3">
    <source>
        <dbReference type="Proteomes" id="UP001589887"/>
    </source>
</evidence>
<name>A0ABV6TCK0_9ACTN</name>
<accession>A0ABV6TCK0</accession>
<reference evidence="2 3" key="1">
    <citation type="submission" date="2024-09" db="EMBL/GenBank/DDBJ databases">
        <authorList>
            <person name="Sun Q."/>
            <person name="Mori K."/>
        </authorList>
    </citation>
    <scope>NUCLEOTIDE SEQUENCE [LARGE SCALE GENOMIC DNA]</scope>
    <source>
        <strain evidence="2 3">JCM 4557</strain>
    </source>
</reference>
<keyword evidence="3" id="KW-1185">Reference proteome</keyword>
<evidence type="ECO:0000313" key="1">
    <source>
        <dbReference type="EMBL" id="MFC0842171.1"/>
    </source>
</evidence>
<protein>
    <submittedName>
        <fullName evidence="2">Uncharacterized protein</fullName>
    </submittedName>
</protein>
<evidence type="ECO:0000313" key="2">
    <source>
        <dbReference type="EMBL" id="MFC0842225.1"/>
    </source>
</evidence>
<sequence length="80" mass="8638">MTFPHPLVRLRGAWPCCRLPPTAADGSAAAPLPAAAALGREQVEAAAVASGMPLRRGWTKEAQMWPMRQRRKLLALGPPR</sequence>